<gene>
    <name evidence="1" type="ORF">FO508_10360</name>
</gene>
<reference evidence="1" key="1">
    <citation type="submission" date="2019-07" db="EMBL/GenBank/DDBJ databases">
        <title>Phylogenomic Reclassification of ATCC Bacillus Strains and Various Taxa within the Genus Bacillus.</title>
        <authorList>
            <person name="Riojas M.A."/>
            <person name="Frank A.M."/>
            <person name="Fenn S.L."/>
            <person name="King S."/>
            <person name="Brower S."/>
            <person name="Hazbon M.H."/>
        </authorList>
    </citation>
    <scope>NUCLEOTIDE SEQUENCE</scope>
    <source>
        <strain evidence="1">ATCC 27142</strain>
    </source>
</reference>
<sequence>MRYVGKCVYTRINSWEKYLGSGVYLKRAIRKYGRDNFYRIIIDEADSEEELREIEEYYIDMFDAVSSKEFYNLKGTSIGGDTFTCHPEKERIRKLKSRNSSGSRNPMFGVPKTEAMIEATKKANSKPVEIDGEIYRSSTEYGKLFGIGVTTVLYRLNSPNYPNYKRTG</sequence>
<dbReference type="SUPFAM" id="SSF82771">
    <property type="entry name" value="GIY-YIG endonuclease"/>
    <property type="match status" value="1"/>
</dbReference>
<name>A0AAE3WJU8_BACPU</name>
<protein>
    <recommendedName>
        <fullName evidence="3">GIY-YIG domain-containing protein</fullName>
    </recommendedName>
</protein>
<evidence type="ECO:0000313" key="1">
    <source>
        <dbReference type="EMBL" id="MDR4250744.1"/>
    </source>
</evidence>
<evidence type="ECO:0000313" key="2">
    <source>
        <dbReference type="Proteomes" id="UP001182042"/>
    </source>
</evidence>
<organism evidence="1 2">
    <name type="scientific">Bacillus pumilus</name>
    <name type="common">Bacillus mesentericus</name>
    <dbReference type="NCBI Taxonomy" id="1408"/>
    <lineage>
        <taxon>Bacteria</taxon>
        <taxon>Bacillati</taxon>
        <taxon>Bacillota</taxon>
        <taxon>Bacilli</taxon>
        <taxon>Bacillales</taxon>
        <taxon>Bacillaceae</taxon>
        <taxon>Bacillus</taxon>
    </lineage>
</organism>
<dbReference type="SUPFAM" id="SSF64496">
    <property type="entry name" value="DNA-binding domain of intron-encoded endonucleases"/>
    <property type="match status" value="1"/>
</dbReference>
<dbReference type="EMBL" id="VKQA01000002">
    <property type="protein sequence ID" value="MDR4250744.1"/>
    <property type="molecule type" value="Genomic_DNA"/>
</dbReference>
<comment type="caution">
    <text evidence="1">The sequence shown here is derived from an EMBL/GenBank/DDBJ whole genome shotgun (WGS) entry which is preliminary data.</text>
</comment>
<dbReference type="InterPro" id="IPR035901">
    <property type="entry name" value="GIY-YIG_endonuc_sf"/>
</dbReference>
<evidence type="ECO:0008006" key="3">
    <source>
        <dbReference type="Google" id="ProtNLM"/>
    </source>
</evidence>
<accession>A0AAE3WJU8</accession>
<dbReference type="AlphaFoldDB" id="A0AAE3WJU8"/>
<dbReference type="Proteomes" id="UP001182042">
    <property type="component" value="Unassembled WGS sequence"/>
</dbReference>
<dbReference type="Gene3D" id="3.40.1440.10">
    <property type="entry name" value="GIY-YIG endonuclease"/>
    <property type="match status" value="1"/>
</dbReference>
<dbReference type="RefSeq" id="WP_376745185.1">
    <property type="nucleotide sequence ID" value="NZ_VKQA01000002.1"/>
</dbReference>
<proteinExistence type="predicted"/>